<proteinExistence type="predicted"/>
<feature type="region of interest" description="Disordered" evidence="1">
    <location>
        <begin position="79"/>
        <end position="142"/>
    </location>
</feature>
<dbReference type="Proteomes" id="UP001396334">
    <property type="component" value="Unassembled WGS sequence"/>
</dbReference>
<reference evidence="3 4" key="1">
    <citation type="journal article" date="2024" name="G3 (Bethesda)">
        <title>Genome assembly of Hibiscus sabdariffa L. provides insights into metabolisms of medicinal natural products.</title>
        <authorList>
            <person name="Kim T."/>
        </authorList>
    </citation>
    <scope>NUCLEOTIDE SEQUENCE [LARGE SCALE GENOMIC DNA]</scope>
    <source>
        <strain evidence="3">TK-2024</strain>
        <tissue evidence="3">Old leaves</tissue>
    </source>
</reference>
<evidence type="ECO:0000313" key="3">
    <source>
        <dbReference type="EMBL" id="KAK8492332.1"/>
    </source>
</evidence>
<dbReference type="EMBL" id="JBBPBN010000251">
    <property type="protein sequence ID" value="KAK8492332.1"/>
    <property type="molecule type" value="Genomic_DNA"/>
</dbReference>
<evidence type="ECO:0000313" key="4">
    <source>
        <dbReference type="Proteomes" id="UP001396334"/>
    </source>
</evidence>
<comment type="caution">
    <text evidence="3">The sequence shown here is derived from an EMBL/GenBank/DDBJ whole genome shotgun (WGS) entry which is preliminary data.</text>
</comment>
<keyword evidence="2" id="KW-0732">Signal</keyword>
<gene>
    <name evidence="3" type="ORF">V6N11_066143</name>
</gene>
<evidence type="ECO:0000256" key="2">
    <source>
        <dbReference type="SAM" id="SignalP"/>
    </source>
</evidence>
<evidence type="ECO:0000256" key="1">
    <source>
        <dbReference type="SAM" id="MobiDB-lite"/>
    </source>
</evidence>
<accession>A0ABR2AGK1</accession>
<keyword evidence="4" id="KW-1185">Reference proteome</keyword>
<name>A0ABR2AGK1_9ROSI</name>
<organism evidence="3 4">
    <name type="scientific">Hibiscus sabdariffa</name>
    <name type="common">roselle</name>
    <dbReference type="NCBI Taxonomy" id="183260"/>
    <lineage>
        <taxon>Eukaryota</taxon>
        <taxon>Viridiplantae</taxon>
        <taxon>Streptophyta</taxon>
        <taxon>Embryophyta</taxon>
        <taxon>Tracheophyta</taxon>
        <taxon>Spermatophyta</taxon>
        <taxon>Magnoliopsida</taxon>
        <taxon>eudicotyledons</taxon>
        <taxon>Gunneridae</taxon>
        <taxon>Pentapetalae</taxon>
        <taxon>rosids</taxon>
        <taxon>malvids</taxon>
        <taxon>Malvales</taxon>
        <taxon>Malvaceae</taxon>
        <taxon>Malvoideae</taxon>
        <taxon>Hibiscus</taxon>
    </lineage>
</organism>
<feature type="chain" id="PRO_5046498925" evidence="2">
    <location>
        <begin position="23"/>
        <end position="142"/>
    </location>
</feature>
<sequence>MPNGALLLLVFNYLLLFLTTHPTSHVMLFPLLFILHEKLPFSVPCVGVFFLPVSSRFEECVLTSLGQFKEEKEGTLFDGHGKAELKSVPSELLHNEREREAEEESTGSEPGESSPFVGAQTETLQGQQQQQLQGQEFSSQHT</sequence>
<protein>
    <submittedName>
        <fullName evidence="3">Uncharacterized protein</fullName>
    </submittedName>
</protein>
<feature type="compositionally biased region" description="Low complexity" evidence="1">
    <location>
        <begin position="107"/>
        <end position="136"/>
    </location>
</feature>
<feature type="signal peptide" evidence="2">
    <location>
        <begin position="1"/>
        <end position="22"/>
    </location>
</feature>